<keyword evidence="4" id="KW-1185">Reference proteome</keyword>
<reference evidence="3 4" key="2">
    <citation type="submission" date="2018-03" db="EMBL/GenBank/DDBJ databases">
        <authorList>
            <person name="Keele B.F."/>
        </authorList>
    </citation>
    <scope>NUCLEOTIDE SEQUENCE [LARGE SCALE GENOMIC DNA]</scope>
    <source>
        <strain evidence="3 4">D13</strain>
    </source>
</reference>
<sequence>MLKQIALCAAMFVAVTGAHAEDTPAAASDFDSSIMVTLLDMKAPTADRHTALAALKQHAEAGNSFAMYDLGSLVHQTRFKDDAVIRPDPGAALMWLTRAFDNGRFTAAFKLATVHRELGDHLEAMAWLQVYTYYWKGGNRTAQRSLPTSGAAAWLMARLQAELKSVPEESIRQRTIALLEAHGTKFEQAPATPSDSAEGCDVRPPPKGFRFDGSRRHDPSIVELVARIAPDGSASESFVMDSVPDPMAAKMARQFAFAIRCPEVSADSPERHAFILFNYRGTDPYRSRGRESRSE</sequence>
<dbReference type="OrthoDB" id="5938647at2"/>
<organism evidence="3 4">
    <name type="scientific">Ahniella affigens</name>
    <dbReference type="NCBI Taxonomy" id="2021234"/>
    <lineage>
        <taxon>Bacteria</taxon>
        <taxon>Pseudomonadati</taxon>
        <taxon>Pseudomonadota</taxon>
        <taxon>Gammaproteobacteria</taxon>
        <taxon>Lysobacterales</taxon>
        <taxon>Rhodanobacteraceae</taxon>
        <taxon>Ahniella</taxon>
    </lineage>
</organism>
<dbReference type="AlphaFoldDB" id="A0A2P1PS28"/>
<keyword evidence="2" id="KW-0732">Signal</keyword>
<dbReference type="Gene3D" id="1.25.40.10">
    <property type="entry name" value="Tetratricopeptide repeat domain"/>
    <property type="match status" value="1"/>
</dbReference>
<feature type="chain" id="PRO_5015103092" description="Sel1 repeat family protein" evidence="2">
    <location>
        <begin position="21"/>
        <end position="295"/>
    </location>
</feature>
<dbReference type="EMBL" id="CP027860">
    <property type="protein sequence ID" value="AVP97638.1"/>
    <property type="molecule type" value="Genomic_DNA"/>
</dbReference>
<dbReference type="KEGG" id="xba:C7S18_10700"/>
<feature type="region of interest" description="Disordered" evidence="1">
    <location>
        <begin position="187"/>
        <end position="214"/>
    </location>
</feature>
<proteinExistence type="predicted"/>
<evidence type="ECO:0000313" key="4">
    <source>
        <dbReference type="Proteomes" id="UP000241074"/>
    </source>
</evidence>
<reference evidence="3 4" key="1">
    <citation type="submission" date="2018-03" db="EMBL/GenBank/DDBJ databases">
        <title>Ahniella affigens gen. nov., sp. nov., a gammaproteobacterium isolated from sandy soil near a stream.</title>
        <authorList>
            <person name="Ko Y."/>
            <person name="Kim J.-H."/>
        </authorList>
    </citation>
    <scope>NUCLEOTIDE SEQUENCE [LARGE SCALE GENOMIC DNA]</scope>
    <source>
        <strain evidence="3 4">D13</strain>
    </source>
</reference>
<dbReference type="SUPFAM" id="SSF81901">
    <property type="entry name" value="HCP-like"/>
    <property type="match status" value="1"/>
</dbReference>
<evidence type="ECO:0000256" key="2">
    <source>
        <dbReference type="SAM" id="SignalP"/>
    </source>
</evidence>
<evidence type="ECO:0008006" key="5">
    <source>
        <dbReference type="Google" id="ProtNLM"/>
    </source>
</evidence>
<feature type="signal peptide" evidence="2">
    <location>
        <begin position="1"/>
        <end position="20"/>
    </location>
</feature>
<protein>
    <recommendedName>
        <fullName evidence="5">Sel1 repeat family protein</fullName>
    </recommendedName>
</protein>
<accession>A0A2P1PS28</accession>
<dbReference type="Proteomes" id="UP000241074">
    <property type="component" value="Chromosome"/>
</dbReference>
<evidence type="ECO:0000313" key="3">
    <source>
        <dbReference type="EMBL" id="AVP97638.1"/>
    </source>
</evidence>
<gene>
    <name evidence="3" type="ORF">C7S18_10700</name>
</gene>
<dbReference type="RefSeq" id="WP_106891558.1">
    <property type="nucleotide sequence ID" value="NZ_CP027860.1"/>
</dbReference>
<evidence type="ECO:0000256" key="1">
    <source>
        <dbReference type="SAM" id="MobiDB-lite"/>
    </source>
</evidence>
<name>A0A2P1PS28_9GAMM</name>
<dbReference type="InterPro" id="IPR011990">
    <property type="entry name" value="TPR-like_helical_dom_sf"/>
</dbReference>